<reference evidence="7" key="1">
    <citation type="submission" date="2009-07" db="EMBL/GenBank/DDBJ databases">
        <title>Complete sequence of Geobacter sp. M21.</title>
        <authorList>
            <consortium name="US DOE Joint Genome Institute"/>
            <person name="Lucas S."/>
            <person name="Copeland A."/>
            <person name="Lapidus A."/>
            <person name="Glavina del Rio T."/>
            <person name="Dalin E."/>
            <person name="Tice H."/>
            <person name="Bruce D."/>
            <person name="Goodwin L."/>
            <person name="Pitluck S."/>
            <person name="Saunders E."/>
            <person name="Brettin T."/>
            <person name="Detter J.C."/>
            <person name="Han C."/>
            <person name="Larimer F."/>
            <person name="Land M."/>
            <person name="Hauser L."/>
            <person name="Kyrpides N."/>
            <person name="Ovchinnikova G."/>
            <person name="Lovley D."/>
        </authorList>
    </citation>
    <scope>NUCLEOTIDE SEQUENCE [LARGE SCALE GENOMIC DNA]</scope>
    <source>
        <strain evidence="7">M21</strain>
    </source>
</reference>
<dbReference type="SUPFAM" id="SSF53335">
    <property type="entry name" value="S-adenosyl-L-methionine-dependent methyltransferases"/>
    <property type="match status" value="1"/>
</dbReference>
<dbReference type="InterPro" id="IPR036804">
    <property type="entry name" value="CheR_N_sf"/>
</dbReference>
<dbReference type="Gene3D" id="3.40.50.150">
    <property type="entry name" value="Vaccinia Virus protein VP39"/>
    <property type="match status" value="1"/>
</dbReference>
<evidence type="ECO:0000256" key="1">
    <source>
        <dbReference type="ARBA" id="ARBA00001541"/>
    </source>
</evidence>
<dbReference type="Pfam" id="PF01739">
    <property type="entry name" value="CheR"/>
    <property type="match status" value="1"/>
</dbReference>
<dbReference type="EMBL" id="CP001661">
    <property type="protein sequence ID" value="ACT19245.1"/>
    <property type="molecule type" value="Genomic_DNA"/>
</dbReference>
<evidence type="ECO:0000256" key="5">
    <source>
        <dbReference type="ARBA" id="ARBA00022691"/>
    </source>
</evidence>
<feature type="domain" description="CheR-type methyltransferase" evidence="6">
    <location>
        <begin position="26"/>
        <end position="295"/>
    </location>
</feature>
<keyword evidence="5" id="KW-0949">S-adenosyl-L-methionine</keyword>
<evidence type="ECO:0000313" key="7">
    <source>
        <dbReference type="EMBL" id="ACT19245.1"/>
    </source>
</evidence>
<keyword evidence="4 7" id="KW-0808">Transferase</keyword>
<dbReference type="InterPro" id="IPR000780">
    <property type="entry name" value="CheR_MeTrfase"/>
</dbReference>
<dbReference type="Pfam" id="PF03705">
    <property type="entry name" value="CheR_N"/>
    <property type="match status" value="1"/>
</dbReference>
<organism evidence="7">
    <name type="scientific">Geobacter sp. (strain M21)</name>
    <dbReference type="NCBI Taxonomy" id="443144"/>
    <lineage>
        <taxon>Bacteria</taxon>
        <taxon>Pseudomonadati</taxon>
        <taxon>Thermodesulfobacteriota</taxon>
        <taxon>Desulfuromonadia</taxon>
        <taxon>Geobacterales</taxon>
        <taxon>Geobacteraceae</taxon>
        <taxon>Geobacter</taxon>
    </lineage>
</organism>
<evidence type="ECO:0000259" key="6">
    <source>
        <dbReference type="PROSITE" id="PS50123"/>
    </source>
</evidence>
<dbReference type="EC" id="2.1.1.80" evidence="2"/>
<proteinExistence type="predicted"/>
<dbReference type="KEGG" id="gem:GM21_3218"/>
<dbReference type="PRINTS" id="PR00996">
    <property type="entry name" value="CHERMTFRASE"/>
</dbReference>
<dbReference type="InterPro" id="IPR022641">
    <property type="entry name" value="CheR_N"/>
</dbReference>
<dbReference type="HOGENOM" id="CLU_025854_0_0_7"/>
<dbReference type="SUPFAM" id="SSF47757">
    <property type="entry name" value="Chemotaxis receptor methyltransferase CheR, N-terminal domain"/>
    <property type="match status" value="1"/>
</dbReference>
<dbReference type="AlphaFoldDB" id="C6E426"/>
<evidence type="ECO:0000256" key="2">
    <source>
        <dbReference type="ARBA" id="ARBA00012534"/>
    </source>
</evidence>
<protein>
    <recommendedName>
        <fullName evidence="2">protein-glutamate O-methyltransferase</fullName>
        <ecNumber evidence="2">2.1.1.80</ecNumber>
    </recommendedName>
</protein>
<dbReference type="PROSITE" id="PS50123">
    <property type="entry name" value="CHER"/>
    <property type="match status" value="1"/>
</dbReference>
<name>C6E426_GEOSM</name>
<dbReference type="GO" id="GO:0008983">
    <property type="term" value="F:protein-glutamate O-methyltransferase activity"/>
    <property type="evidence" value="ECO:0007669"/>
    <property type="project" value="UniProtKB-EC"/>
</dbReference>
<dbReference type="PIRSF" id="PIRSF000410">
    <property type="entry name" value="CheR"/>
    <property type="match status" value="1"/>
</dbReference>
<dbReference type="SMART" id="SM00138">
    <property type="entry name" value="MeTrc"/>
    <property type="match status" value="1"/>
</dbReference>
<dbReference type="InterPro" id="IPR022642">
    <property type="entry name" value="CheR_C"/>
</dbReference>
<dbReference type="InterPro" id="IPR029063">
    <property type="entry name" value="SAM-dependent_MTases_sf"/>
</dbReference>
<dbReference type="PANTHER" id="PTHR24422:SF19">
    <property type="entry name" value="CHEMOTAXIS PROTEIN METHYLTRANSFERASE"/>
    <property type="match status" value="1"/>
</dbReference>
<sequence>MEGILRAQQEKSVERRLSGGGFASLPDSFHYALTDDDFARVRGLIYRLAGISLAPGKFDMVYSRLARRLRVRGLESFAHYLRLVEMGDEEESEAFINALTTNMTSFFREPHHFRMLAERLAKRGGRPVSIWSCASSSGEEPYSIAMTALETLNDTSGLDILASDIDTAVLAKARQGIYPIDQLAKVPLHLRKRFFMRGEGKNDGFARVKEELRQPITFRRMNLLDEKWPIHGKFDFVFCRNVMIYFDRETQHAILKRIARVLNPDGLLFVGHSESFHHTQELFKLCGTTAYALRG</sequence>
<comment type="catalytic activity">
    <reaction evidence="1">
        <text>L-glutamyl-[protein] + S-adenosyl-L-methionine = [protein]-L-glutamate 5-O-methyl ester + S-adenosyl-L-homocysteine</text>
        <dbReference type="Rhea" id="RHEA:24452"/>
        <dbReference type="Rhea" id="RHEA-COMP:10208"/>
        <dbReference type="Rhea" id="RHEA-COMP:10311"/>
        <dbReference type="ChEBI" id="CHEBI:29973"/>
        <dbReference type="ChEBI" id="CHEBI:57856"/>
        <dbReference type="ChEBI" id="CHEBI:59789"/>
        <dbReference type="ChEBI" id="CHEBI:82795"/>
        <dbReference type="EC" id="2.1.1.80"/>
    </reaction>
</comment>
<dbReference type="Gene3D" id="1.10.155.10">
    <property type="entry name" value="Chemotaxis receptor methyltransferase CheR, N-terminal domain"/>
    <property type="match status" value="1"/>
</dbReference>
<dbReference type="eggNOG" id="COG1352">
    <property type="taxonomic scope" value="Bacteria"/>
</dbReference>
<evidence type="ECO:0000256" key="3">
    <source>
        <dbReference type="ARBA" id="ARBA00022603"/>
    </source>
</evidence>
<dbReference type="GO" id="GO:0032259">
    <property type="term" value="P:methylation"/>
    <property type="evidence" value="ECO:0007669"/>
    <property type="project" value="UniProtKB-KW"/>
</dbReference>
<dbReference type="CDD" id="cd02440">
    <property type="entry name" value="AdoMet_MTases"/>
    <property type="match status" value="1"/>
</dbReference>
<dbReference type="STRING" id="443144.GM21_3218"/>
<gene>
    <name evidence="7" type="ordered locus">GM21_3218</name>
</gene>
<keyword evidence="3 7" id="KW-0489">Methyltransferase</keyword>
<dbReference type="PANTHER" id="PTHR24422">
    <property type="entry name" value="CHEMOTAXIS PROTEIN METHYLTRANSFERASE"/>
    <property type="match status" value="1"/>
</dbReference>
<accession>C6E426</accession>
<dbReference type="InterPro" id="IPR050903">
    <property type="entry name" value="Bact_Chemotaxis_MeTrfase"/>
</dbReference>
<evidence type="ECO:0000256" key="4">
    <source>
        <dbReference type="ARBA" id="ARBA00022679"/>
    </source>
</evidence>
<dbReference type="InterPro" id="IPR026024">
    <property type="entry name" value="Chemotaxis_MeTrfase_CheR"/>
</dbReference>